<dbReference type="HAMAP" id="MF_00274">
    <property type="entry name" value="DNA_YbaB_EbfC"/>
    <property type="match status" value="1"/>
</dbReference>
<keyword evidence="1" id="KW-0238">DNA-binding</keyword>
<evidence type="ECO:0008006" key="3">
    <source>
        <dbReference type="Google" id="ProtNLM"/>
    </source>
</evidence>
<dbReference type="PANTHER" id="PTHR33449">
    <property type="entry name" value="NUCLEOID-ASSOCIATED PROTEIN YBAB"/>
    <property type="match status" value="1"/>
</dbReference>
<dbReference type="AlphaFoldDB" id="A0A381QGJ4"/>
<accession>A0A381QGJ4</accession>
<protein>
    <recommendedName>
        <fullName evidence="3">Nucleoid-associated protein</fullName>
    </recommendedName>
</protein>
<dbReference type="InterPro" id="IPR036894">
    <property type="entry name" value="YbaB-like_sf"/>
</dbReference>
<organism evidence="2">
    <name type="scientific">marine metagenome</name>
    <dbReference type="NCBI Taxonomy" id="408172"/>
    <lineage>
        <taxon>unclassified sequences</taxon>
        <taxon>metagenomes</taxon>
        <taxon>ecological metagenomes</taxon>
    </lineage>
</organism>
<evidence type="ECO:0000256" key="1">
    <source>
        <dbReference type="ARBA" id="ARBA00023125"/>
    </source>
</evidence>
<dbReference type="Gene3D" id="3.30.1310.10">
    <property type="entry name" value="Nucleoid-associated protein YbaB-like domain"/>
    <property type="match status" value="1"/>
</dbReference>
<dbReference type="SUPFAM" id="SSF82607">
    <property type="entry name" value="YbaB-like"/>
    <property type="match status" value="1"/>
</dbReference>
<gene>
    <name evidence="2" type="ORF">METZ01_LOCUS31270</name>
</gene>
<dbReference type="NCBIfam" id="TIGR00103">
    <property type="entry name" value="DNA_YbaB_EbfC"/>
    <property type="match status" value="1"/>
</dbReference>
<dbReference type="EMBL" id="UINC01001353">
    <property type="protein sequence ID" value="SUZ78416.1"/>
    <property type="molecule type" value="Genomic_DNA"/>
</dbReference>
<dbReference type="PANTHER" id="PTHR33449:SF1">
    <property type="entry name" value="NUCLEOID-ASSOCIATED PROTEIN YBAB"/>
    <property type="match status" value="1"/>
</dbReference>
<proteinExistence type="inferred from homology"/>
<dbReference type="InterPro" id="IPR004401">
    <property type="entry name" value="YbaB/EbfC"/>
</dbReference>
<reference evidence="2" key="1">
    <citation type="submission" date="2018-05" db="EMBL/GenBank/DDBJ databases">
        <authorList>
            <person name="Lanie J.A."/>
            <person name="Ng W.-L."/>
            <person name="Kazmierczak K.M."/>
            <person name="Andrzejewski T.M."/>
            <person name="Davidsen T.M."/>
            <person name="Wayne K.J."/>
            <person name="Tettelin H."/>
            <person name="Glass J.I."/>
            <person name="Rusch D."/>
            <person name="Podicherti R."/>
            <person name="Tsui H.-C.T."/>
            <person name="Winkler M.E."/>
        </authorList>
    </citation>
    <scope>NUCLEOTIDE SEQUENCE</scope>
</reference>
<evidence type="ECO:0000313" key="2">
    <source>
        <dbReference type="EMBL" id="SUZ78416.1"/>
    </source>
</evidence>
<dbReference type="PIRSF" id="PIRSF004555">
    <property type="entry name" value="UCP004555"/>
    <property type="match status" value="1"/>
</dbReference>
<name>A0A381QGJ4_9ZZZZ</name>
<dbReference type="Pfam" id="PF02575">
    <property type="entry name" value="YbaB_DNA_bd"/>
    <property type="match status" value="1"/>
</dbReference>
<dbReference type="GO" id="GO:0003677">
    <property type="term" value="F:DNA binding"/>
    <property type="evidence" value="ECO:0007669"/>
    <property type="project" value="UniProtKB-KW"/>
</dbReference>
<dbReference type="GO" id="GO:0005829">
    <property type="term" value="C:cytosol"/>
    <property type="evidence" value="ECO:0007669"/>
    <property type="project" value="TreeGrafter"/>
</dbReference>
<sequence>MTDIQQFMQMGQQLQARMAELQEELSVREISASAGGGMVTATVDGKGGVTRIVIDPTVVDARDVEMLEDLVLAAISEAQGKAQGQYEEDMRKAAGGMPIQIPGLF</sequence>